<dbReference type="Proteomes" id="UP001497602">
    <property type="component" value="Unassembled WGS sequence"/>
</dbReference>
<keyword evidence="1" id="KW-1133">Transmembrane helix</keyword>
<proteinExistence type="predicted"/>
<protein>
    <recommendedName>
        <fullName evidence="4">Polysaccharide biosynthesis protein</fullName>
    </recommendedName>
</protein>
<reference evidence="2 3" key="1">
    <citation type="submission" date="2024-05" db="EMBL/GenBank/DDBJ databases">
        <authorList>
            <person name="Duchaud E."/>
        </authorList>
    </citation>
    <scope>NUCLEOTIDE SEQUENCE [LARGE SCALE GENOMIC DNA]</scope>
    <source>
        <strain evidence="2">Ena-SAMPLE-TAB-13-05-2024-13:56:06:370-140305</strain>
    </source>
</reference>
<feature type="transmembrane region" description="Helical" evidence="1">
    <location>
        <begin position="55"/>
        <end position="74"/>
    </location>
</feature>
<dbReference type="RefSeq" id="WP_348737706.1">
    <property type="nucleotide sequence ID" value="NZ_CAXJRC010000011.1"/>
</dbReference>
<evidence type="ECO:0008006" key="4">
    <source>
        <dbReference type="Google" id="ProtNLM"/>
    </source>
</evidence>
<keyword evidence="1" id="KW-0472">Membrane</keyword>
<comment type="caution">
    <text evidence="2">The sequence shown here is derived from an EMBL/GenBank/DDBJ whole genome shotgun (WGS) entry which is preliminary data.</text>
</comment>
<keyword evidence="1" id="KW-0812">Transmembrane</keyword>
<feature type="transmembrane region" description="Helical" evidence="1">
    <location>
        <begin position="131"/>
        <end position="153"/>
    </location>
</feature>
<feature type="transmembrane region" description="Helical" evidence="1">
    <location>
        <begin position="376"/>
        <end position="393"/>
    </location>
</feature>
<feature type="transmembrane region" description="Helical" evidence="1">
    <location>
        <begin position="81"/>
        <end position="100"/>
    </location>
</feature>
<organism evidence="2 3">
    <name type="scientific">Tenacibaculum vairaonense</name>
    <dbReference type="NCBI Taxonomy" id="3137860"/>
    <lineage>
        <taxon>Bacteria</taxon>
        <taxon>Pseudomonadati</taxon>
        <taxon>Bacteroidota</taxon>
        <taxon>Flavobacteriia</taxon>
        <taxon>Flavobacteriales</taxon>
        <taxon>Flavobacteriaceae</taxon>
        <taxon>Tenacibaculum</taxon>
    </lineage>
</organism>
<evidence type="ECO:0000313" key="3">
    <source>
        <dbReference type="Proteomes" id="UP001497602"/>
    </source>
</evidence>
<gene>
    <name evidence="2" type="ORF">T190115A13A_10035</name>
</gene>
<sequence length="400" mass="47033">MKQTIKVFLSNQKKYLWFIVVRILSFLIIGFETFFGPKIIGIDAYGIIEYEKQVISLSAIFLLGLHTGYSVQFYKSEKEQGFGPFLFFGFMHILAVFLIYSFVTKTFSFGIMFFLFSILIEQILKIKNKFNLAILFKPLFSILLVAYYLYYYVSSNNIISFIFDLNLIYSLAFIVFILIVLSHLLFKDKDKLKLDFKTYKQYLKEGFQPNLTSSLILVFFFIDRFLIEKYYGNFLGVYSVAYNFAVISFLVASSVGYVTTIKIGEKLNEFKELKKIVSKLINYSYLYIFFVLLFGGPVIFYLNKNWFMIDGFEKIALINLTGRTFFGAAIFYTSVIYYKNKEYYSWSCLLFFILTILAIDFYLIKNNIGDYMTIQYVSNILLVIYAVFMNYVVRKKILIE</sequence>
<evidence type="ECO:0000256" key="1">
    <source>
        <dbReference type="SAM" id="Phobius"/>
    </source>
</evidence>
<keyword evidence="3" id="KW-1185">Reference proteome</keyword>
<feature type="transmembrane region" description="Helical" evidence="1">
    <location>
        <begin position="15"/>
        <end position="35"/>
    </location>
</feature>
<dbReference type="EMBL" id="CAXJRC010000011">
    <property type="protein sequence ID" value="CAL2105879.1"/>
    <property type="molecule type" value="Genomic_DNA"/>
</dbReference>
<feature type="transmembrane region" description="Helical" evidence="1">
    <location>
        <begin position="280"/>
        <end position="303"/>
    </location>
</feature>
<feature type="transmembrane region" description="Helical" evidence="1">
    <location>
        <begin position="239"/>
        <end position="259"/>
    </location>
</feature>
<feature type="transmembrane region" description="Helical" evidence="1">
    <location>
        <begin position="315"/>
        <end position="337"/>
    </location>
</feature>
<feature type="transmembrane region" description="Helical" evidence="1">
    <location>
        <begin position="207"/>
        <end position="227"/>
    </location>
</feature>
<feature type="transmembrane region" description="Helical" evidence="1">
    <location>
        <begin position="344"/>
        <end position="364"/>
    </location>
</feature>
<name>A0ABP1FBM9_9FLAO</name>
<feature type="transmembrane region" description="Helical" evidence="1">
    <location>
        <begin position="165"/>
        <end position="186"/>
    </location>
</feature>
<evidence type="ECO:0000313" key="2">
    <source>
        <dbReference type="EMBL" id="CAL2105879.1"/>
    </source>
</evidence>
<accession>A0ABP1FBM9</accession>